<name>X1EFG8_9ZZZZ</name>
<sequence length="40" mass="4454">MTHNGSGSRKQNGYLRDIGCLGNKNSQNPLASINKKYCWV</sequence>
<feature type="non-terminal residue" evidence="1">
    <location>
        <position position="40"/>
    </location>
</feature>
<dbReference type="AlphaFoldDB" id="X1EFG8"/>
<accession>X1EFG8</accession>
<gene>
    <name evidence="1" type="ORF">S01H4_62061</name>
</gene>
<comment type="caution">
    <text evidence="1">The sequence shown here is derived from an EMBL/GenBank/DDBJ whole genome shotgun (WGS) entry which is preliminary data.</text>
</comment>
<protein>
    <submittedName>
        <fullName evidence="1">Uncharacterized protein</fullName>
    </submittedName>
</protein>
<reference evidence="1" key="1">
    <citation type="journal article" date="2014" name="Front. Microbiol.">
        <title>High frequency of phylogenetically diverse reductive dehalogenase-homologous genes in deep subseafloor sedimentary metagenomes.</title>
        <authorList>
            <person name="Kawai M."/>
            <person name="Futagami T."/>
            <person name="Toyoda A."/>
            <person name="Takaki Y."/>
            <person name="Nishi S."/>
            <person name="Hori S."/>
            <person name="Arai W."/>
            <person name="Tsubouchi T."/>
            <person name="Morono Y."/>
            <person name="Uchiyama I."/>
            <person name="Ito T."/>
            <person name="Fujiyama A."/>
            <person name="Inagaki F."/>
            <person name="Takami H."/>
        </authorList>
    </citation>
    <scope>NUCLEOTIDE SEQUENCE</scope>
    <source>
        <strain evidence="1">Expedition CK06-06</strain>
    </source>
</reference>
<organism evidence="1">
    <name type="scientific">marine sediment metagenome</name>
    <dbReference type="NCBI Taxonomy" id="412755"/>
    <lineage>
        <taxon>unclassified sequences</taxon>
        <taxon>metagenomes</taxon>
        <taxon>ecological metagenomes</taxon>
    </lineage>
</organism>
<dbReference type="EMBL" id="BART01036940">
    <property type="protein sequence ID" value="GAH15894.1"/>
    <property type="molecule type" value="Genomic_DNA"/>
</dbReference>
<evidence type="ECO:0000313" key="1">
    <source>
        <dbReference type="EMBL" id="GAH15894.1"/>
    </source>
</evidence>
<proteinExistence type="predicted"/>